<dbReference type="InterPro" id="IPR001303">
    <property type="entry name" value="Aldolase_II/adducin_N"/>
</dbReference>
<organism evidence="4 5">
    <name type="scientific">Albidovulum inexpectatum</name>
    <dbReference type="NCBI Taxonomy" id="196587"/>
    <lineage>
        <taxon>Bacteria</taxon>
        <taxon>Pseudomonadati</taxon>
        <taxon>Pseudomonadota</taxon>
        <taxon>Alphaproteobacteria</taxon>
        <taxon>Rhodobacterales</taxon>
        <taxon>Paracoccaceae</taxon>
        <taxon>Albidovulum</taxon>
    </lineage>
</organism>
<evidence type="ECO:0000313" key="4">
    <source>
        <dbReference type="EMBL" id="PPB79482.1"/>
    </source>
</evidence>
<dbReference type="PANTHER" id="PTHR22789:SF0">
    <property type="entry name" value="3-OXO-TETRONATE 4-PHOSPHATE DECARBOXYLASE-RELATED"/>
    <property type="match status" value="1"/>
</dbReference>
<protein>
    <submittedName>
        <fullName evidence="4">L-fuculose-phosphate aldolase</fullName>
    </submittedName>
</protein>
<dbReference type="InterPro" id="IPR050197">
    <property type="entry name" value="Aldolase_class_II_sugar_metab"/>
</dbReference>
<evidence type="ECO:0000256" key="1">
    <source>
        <dbReference type="ARBA" id="ARBA00022723"/>
    </source>
</evidence>
<evidence type="ECO:0000256" key="2">
    <source>
        <dbReference type="ARBA" id="ARBA00023239"/>
    </source>
</evidence>
<keyword evidence="2" id="KW-0456">Lyase</keyword>
<dbReference type="SMART" id="SM01007">
    <property type="entry name" value="Aldolase_II"/>
    <property type="match status" value="1"/>
</dbReference>
<feature type="domain" description="Class II aldolase/adducin N-terminal" evidence="3">
    <location>
        <begin position="10"/>
        <end position="187"/>
    </location>
</feature>
<dbReference type="GO" id="GO:0005829">
    <property type="term" value="C:cytosol"/>
    <property type="evidence" value="ECO:0007669"/>
    <property type="project" value="TreeGrafter"/>
</dbReference>
<evidence type="ECO:0000259" key="3">
    <source>
        <dbReference type="SMART" id="SM01007"/>
    </source>
</evidence>
<sequence length="218" mass="23023">MTPGTEDLRREIVAACRILADTGLTVGTSGNVSVRAGGVMLITPSATPYAELTAEMICEMPLDGPEGVWVGPRKPSTEWRFHRDILRARPEIGAVVHAHPPHCTALAMARREIPPCHYMIAAFGGASVRCAGYARYGTAELSALVLQALEGRTACLMANHGMIALGETLSRAMWRAAELEALARHYCIALSIGGPVLLSDAQIGEAAQAFATYAPGGA</sequence>
<dbReference type="SUPFAM" id="SSF53639">
    <property type="entry name" value="AraD/HMP-PK domain-like"/>
    <property type="match status" value="1"/>
</dbReference>
<dbReference type="InterPro" id="IPR036409">
    <property type="entry name" value="Aldolase_II/adducin_N_sf"/>
</dbReference>
<dbReference type="PANTHER" id="PTHR22789">
    <property type="entry name" value="FUCULOSE PHOSPHATE ALDOLASE"/>
    <property type="match status" value="1"/>
</dbReference>
<dbReference type="Proteomes" id="UP000239736">
    <property type="component" value="Unassembled WGS sequence"/>
</dbReference>
<dbReference type="EMBL" id="PRDS01000013">
    <property type="protein sequence ID" value="PPB79482.1"/>
    <property type="molecule type" value="Genomic_DNA"/>
</dbReference>
<gene>
    <name evidence="4" type="ORF">LV82_02848</name>
</gene>
<dbReference type="GO" id="GO:0019323">
    <property type="term" value="P:pentose catabolic process"/>
    <property type="evidence" value="ECO:0007669"/>
    <property type="project" value="TreeGrafter"/>
</dbReference>
<dbReference type="Pfam" id="PF00596">
    <property type="entry name" value="Aldolase_II"/>
    <property type="match status" value="1"/>
</dbReference>
<name>A0A2S5JDA8_9RHOB</name>
<dbReference type="AlphaFoldDB" id="A0A2S5JDA8"/>
<comment type="caution">
    <text evidence="4">The sequence shown here is derived from an EMBL/GenBank/DDBJ whole genome shotgun (WGS) entry which is preliminary data.</text>
</comment>
<dbReference type="GO" id="GO:0046872">
    <property type="term" value="F:metal ion binding"/>
    <property type="evidence" value="ECO:0007669"/>
    <property type="project" value="UniProtKB-KW"/>
</dbReference>
<keyword evidence="5" id="KW-1185">Reference proteome</keyword>
<keyword evidence="1" id="KW-0479">Metal-binding</keyword>
<dbReference type="RefSeq" id="WP_104072764.1">
    <property type="nucleotide sequence ID" value="NZ_PRDS01000013.1"/>
</dbReference>
<dbReference type="GO" id="GO:0016832">
    <property type="term" value="F:aldehyde-lyase activity"/>
    <property type="evidence" value="ECO:0007669"/>
    <property type="project" value="TreeGrafter"/>
</dbReference>
<reference evidence="4 5" key="1">
    <citation type="submission" date="2018-01" db="EMBL/GenBank/DDBJ databases">
        <title>Genomic Encyclopedia of Archaeal and Bacterial Type Strains, Phase II (KMG-II): from individual species to whole genera.</title>
        <authorList>
            <person name="Goeker M."/>
        </authorList>
    </citation>
    <scope>NUCLEOTIDE SEQUENCE [LARGE SCALE GENOMIC DNA]</scope>
    <source>
        <strain evidence="4 5">DSM 12048</strain>
    </source>
</reference>
<proteinExistence type="predicted"/>
<accession>A0A2S5JDA8</accession>
<dbReference type="OrthoDB" id="5291399at2"/>
<dbReference type="Gene3D" id="3.40.225.10">
    <property type="entry name" value="Class II aldolase/adducin N-terminal domain"/>
    <property type="match status" value="1"/>
</dbReference>
<evidence type="ECO:0000313" key="5">
    <source>
        <dbReference type="Proteomes" id="UP000239736"/>
    </source>
</evidence>